<proteinExistence type="predicted"/>
<feature type="region of interest" description="Disordered" evidence="1">
    <location>
        <begin position="1"/>
        <end position="72"/>
    </location>
</feature>
<protein>
    <submittedName>
        <fullName evidence="2">Uncharacterized protein</fullName>
    </submittedName>
</protein>
<evidence type="ECO:0000313" key="2">
    <source>
        <dbReference type="EMBL" id="CAF5110233.1"/>
    </source>
</evidence>
<sequence>MFRNRFKDEDTKMRNTEKERKDRYERERALQREKRAAEEATSSENHKFGSSPSSRGSPPPSFSSRDRSSPRR</sequence>
<name>A0A822F1C3_9BILA</name>
<evidence type="ECO:0000256" key="1">
    <source>
        <dbReference type="SAM" id="MobiDB-lite"/>
    </source>
</evidence>
<organism evidence="2 3">
    <name type="scientific">Rotaria socialis</name>
    <dbReference type="NCBI Taxonomy" id="392032"/>
    <lineage>
        <taxon>Eukaryota</taxon>
        <taxon>Metazoa</taxon>
        <taxon>Spiralia</taxon>
        <taxon>Gnathifera</taxon>
        <taxon>Rotifera</taxon>
        <taxon>Eurotatoria</taxon>
        <taxon>Bdelloidea</taxon>
        <taxon>Philodinida</taxon>
        <taxon>Philodinidae</taxon>
        <taxon>Rotaria</taxon>
    </lineage>
</organism>
<dbReference type="AlphaFoldDB" id="A0A822F1C3"/>
<gene>
    <name evidence="2" type="ORF">QYT958_LOCUS45389</name>
</gene>
<comment type="caution">
    <text evidence="2">The sequence shown here is derived from an EMBL/GenBank/DDBJ whole genome shotgun (WGS) entry which is preliminary data.</text>
</comment>
<dbReference type="Proteomes" id="UP000663848">
    <property type="component" value="Unassembled WGS sequence"/>
</dbReference>
<feature type="compositionally biased region" description="Basic and acidic residues" evidence="1">
    <location>
        <begin position="1"/>
        <end position="38"/>
    </location>
</feature>
<reference evidence="2" key="1">
    <citation type="submission" date="2021-02" db="EMBL/GenBank/DDBJ databases">
        <authorList>
            <person name="Nowell W R."/>
        </authorList>
    </citation>
    <scope>NUCLEOTIDE SEQUENCE</scope>
</reference>
<accession>A0A822F1C3</accession>
<evidence type="ECO:0000313" key="3">
    <source>
        <dbReference type="Proteomes" id="UP000663848"/>
    </source>
</evidence>
<dbReference type="EMBL" id="CAJOBR010075144">
    <property type="protein sequence ID" value="CAF5110233.1"/>
    <property type="molecule type" value="Genomic_DNA"/>
</dbReference>
<feature type="non-terminal residue" evidence="2">
    <location>
        <position position="72"/>
    </location>
</feature>